<evidence type="ECO:0000313" key="3">
    <source>
        <dbReference type="Proteomes" id="UP001595075"/>
    </source>
</evidence>
<gene>
    <name evidence="2" type="ORF">VTL71DRAFT_12897</name>
</gene>
<keyword evidence="1" id="KW-0812">Transmembrane</keyword>
<proteinExistence type="predicted"/>
<keyword evidence="3" id="KW-1185">Reference proteome</keyword>
<protein>
    <submittedName>
        <fullName evidence="2">Uncharacterized protein</fullName>
    </submittedName>
</protein>
<sequence length="82" mass="9440">MRGREWSEGVRLTQQLWIADMDGAKGFFRMTIFALLFLLTPLLSLLYGSLLSLTLSRNVRYFARSARALFFLTATNLVYEIS</sequence>
<dbReference type="EMBL" id="JAZHXI010000005">
    <property type="protein sequence ID" value="KAL2071662.1"/>
    <property type="molecule type" value="Genomic_DNA"/>
</dbReference>
<dbReference type="Proteomes" id="UP001595075">
    <property type="component" value="Unassembled WGS sequence"/>
</dbReference>
<name>A0ABR4CNS7_9HELO</name>
<evidence type="ECO:0000313" key="2">
    <source>
        <dbReference type="EMBL" id="KAL2071662.1"/>
    </source>
</evidence>
<feature type="transmembrane region" description="Helical" evidence="1">
    <location>
        <begin position="27"/>
        <end position="49"/>
    </location>
</feature>
<organism evidence="2 3">
    <name type="scientific">Oculimacula yallundae</name>
    <dbReference type="NCBI Taxonomy" id="86028"/>
    <lineage>
        <taxon>Eukaryota</taxon>
        <taxon>Fungi</taxon>
        <taxon>Dikarya</taxon>
        <taxon>Ascomycota</taxon>
        <taxon>Pezizomycotina</taxon>
        <taxon>Leotiomycetes</taxon>
        <taxon>Helotiales</taxon>
        <taxon>Ploettnerulaceae</taxon>
        <taxon>Oculimacula</taxon>
    </lineage>
</organism>
<comment type="caution">
    <text evidence="2">The sequence shown here is derived from an EMBL/GenBank/DDBJ whole genome shotgun (WGS) entry which is preliminary data.</text>
</comment>
<evidence type="ECO:0000256" key="1">
    <source>
        <dbReference type="SAM" id="Phobius"/>
    </source>
</evidence>
<keyword evidence="1" id="KW-0472">Membrane</keyword>
<accession>A0ABR4CNS7</accession>
<keyword evidence="1" id="KW-1133">Transmembrane helix</keyword>
<reference evidence="2 3" key="1">
    <citation type="journal article" date="2024" name="Commun. Biol.">
        <title>Comparative genomic analysis of thermophilic fungi reveals convergent evolutionary adaptations and gene losses.</title>
        <authorList>
            <person name="Steindorff A.S."/>
            <person name="Aguilar-Pontes M.V."/>
            <person name="Robinson A.J."/>
            <person name="Andreopoulos B."/>
            <person name="LaButti K."/>
            <person name="Kuo A."/>
            <person name="Mondo S."/>
            <person name="Riley R."/>
            <person name="Otillar R."/>
            <person name="Haridas S."/>
            <person name="Lipzen A."/>
            <person name="Grimwood J."/>
            <person name="Schmutz J."/>
            <person name="Clum A."/>
            <person name="Reid I.D."/>
            <person name="Moisan M.C."/>
            <person name="Butler G."/>
            <person name="Nguyen T.T.M."/>
            <person name="Dewar K."/>
            <person name="Conant G."/>
            <person name="Drula E."/>
            <person name="Henrissat B."/>
            <person name="Hansel C."/>
            <person name="Singer S."/>
            <person name="Hutchinson M.I."/>
            <person name="de Vries R.P."/>
            <person name="Natvig D.O."/>
            <person name="Powell A.J."/>
            <person name="Tsang A."/>
            <person name="Grigoriev I.V."/>
        </authorList>
    </citation>
    <scope>NUCLEOTIDE SEQUENCE [LARGE SCALE GENOMIC DNA]</scope>
    <source>
        <strain evidence="2 3">CBS 494.80</strain>
    </source>
</reference>